<evidence type="ECO:0000256" key="5">
    <source>
        <dbReference type="ARBA" id="ARBA00023136"/>
    </source>
</evidence>
<dbReference type="RefSeq" id="WP_284133394.1">
    <property type="nucleotide sequence ID" value="NZ_JASKYM010000008.1"/>
</dbReference>
<proteinExistence type="predicted"/>
<comment type="caution">
    <text evidence="7">The sequence shown here is derived from an EMBL/GenBank/DDBJ whole genome shotgun (WGS) entry which is preliminary data.</text>
</comment>
<evidence type="ECO:0000256" key="3">
    <source>
        <dbReference type="ARBA" id="ARBA00022692"/>
    </source>
</evidence>
<evidence type="ECO:0000313" key="8">
    <source>
        <dbReference type="Proteomes" id="UP001301012"/>
    </source>
</evidence>
<dbReference type="Proteomes" id="UP001301012">
    <property type="component" value="Unassembled WGS sequence"/>
</dbReference>
<dbReference type="PANTHER" id="PTHR33545:SF9">
    <property type="entry name" value="UPF0750 MEMBRANE PROTEIN YITE"/>
    <property type="match status" value="1"/>
</dbReference>
<evidence type="ECO:0000256" key="6">
    <source>
        <dbReference type="SAM" id="Phobius"/>
    </source>
</evidence>
<evidence type="ECO:0000256" key="2">
    <source>
        <dbReference type="ARBA" id="ARBA00022475"/>
    </source>
</evidence>
<gene>
    <name evidence="7" type="ORF">QOZ84_13060</name>
</gene>
<dbReference type="InterPro" id="IPR003740">
    <property type="entry name" value="YitT"/>
</dbReference>
<accession>A0ABT7EEX5</accession>
<name>A0ABT7EEX5_9FIRM</name>
<protein>
    <submittedName>
        <fullName evidence="7">YitT family protein</fullName>
    </submittedName>
</protein>
<dbReference type="EMBL" id="JASKYM010000008">
    <property type="protein sequence ID" value="MDK2564471.1"/>
    <property type="molecule type" value="Genomic_DNA"/>
</dbReference>
<evidence type="ECO:0000313" key="7">
    <source>
        <dbReference type="EMBL" id="MDK2564471.1"/>
    </source>
</evidence>
<keyword evidence="3 6" id="KW-0812">Transmembrane</keyword>
<dbReference type="InterPro" id="IPR051461">
    <property type="entry name" value="UPF0750_membrane"/>
</dbReference>
<dbReference type="PANTHER" id="PTHR33545">
    <property type="entry name" value="UPF0750 MEMBRANE PROTEIN YITT-RELATED"/>
    <property type="match status" value="1"/>
</dbReference>
<organism evidence="7 8">
    <name type="scientific">Romboutsia sedimentorum</name>
    <dbReference type="NCBI Taxonomy" id="1368474"/>
    <lineage>
        <taxon>Bacteria</taxon>
        <taxon>Bacillati</taxon>
        <taxon>Bacillota</taxon>
        <taxon>Clostridia</taxon>
        <taxon>Peptostreptococcales</taxon>
        <taxon>Peptostreptococcaceae</taxon>
        <taxon>Romboutsia</taxon>
    </lineage>
</organism>
<feature type="transmembrane region" description="Helical" evidence="6">
    <location>
        <begin position="111"/>
        <end position="132"/>
    </location>
</feature>
<keyword evidence="5 6" id="KW-0472">Membrane</keyword>
<feature type="transmembrane region" description="Helical" evidence="6">
    <location>
        <begin position="179"/>
        <end position="197"/>
    </location>
</feature>
<reference evidence="7 8" key="1">
    <citation type="submission" date="2023-05" db="EMBL/GenBank/DDBJ databases">
        <title>Rombocin, a short stable natural nisin variant, displays selective antimicrobial activity against Listeria monocytogenes and employs dual mode of action to kill target bacterial strains.</title>
        <authorList>
            <person name="Wambui J."/>
            <person name="Stephan R."/>
            <person name="Kuipers O.P."/>
        </authorList>
    </citation>
    <scope>NUCLEOTIDE SEQUENCE [LARGE SCALE GENOMIC DNA]</scope>
    <source>
        <strain evidence="7 8">RC002</strain>
    </source>
</reference>
<feature type="transmembrane region" description="Helical" evidence="6">
    <location>
        <begin position="152"/>
        <end position="173"/>
    </location>
</feature>
<keyword evidence="4 6" id="KW-1133">Transmembrane helix</keyword>
<keyword evidence="8" id="KW-1185">Reference proteome</keyword>
<evidence type="ECO:0000256" key="4">
    <source>
        <dbReference type="ARBA" id="ARBA00022989"/>
    </source>
</evidence>
<feature type="transmembrane region" description="Helical" evidence="6">
    <location>
        <begin position="51"/>
        <end position="77"/>
    </location>
</feature>
<evidence type="ECO:0000256" key="1">
    <source>
        <dbReference type="ARBA" id="ARBA00004651"/>
    </source>
</evidence>
<keyword evidence="2" id="KW-1003">Cell membrane</keyword>
<feature type="transmembrane region" description="Helical" evidence="6">
    <location>
        <begin position="12"/>
        <end position="31"/>
    </location>
</feature>
<dbReference type="Pfam" id="PF02588">
    <property type="entry name" value="YitT_membrane"/>
    <property type="match status" value="1"/>
</dbReference>
<comment type="subcellular location">
    <subcellularLocation>
        <location evidence="1">Cell membrane</location>
        <topology evidence="1">Multi-pass membrane protein</topology>
    </subcellularLocation>
</comment>
<sequence>MEKINKANILKDYVLITIGVVLVAFGIQYFYAPNEIAGGGLSGIAIVINYYIPQLSMGTIIFIGNLILFTISFILIGGDFGFKTIYASIMLSVAMDIMQKVFHSYALTNNMILAVLLGTVVCSIGLAIAFSINASTGGTDILAKILNKYTNFNIGVSLLVVDLLVVIFGGFTFGLGKGVYSLMAVVINGLTIDFLIARIEKKRKEKEENKDEVLKPQQVQ</sequence>